<evidence type="ECO:0000313" key="3">
    <source>
        <dbReference type="Proteomes" id="UP000765509"/>
    </source>
</evidence>
<dbReference type="AlphaFoldDB" id="A0A9Q3DMX6"/>
<accession>A0A9Q3DMX6</accession>
<feature type="compositionally biased region" description="Basic residues" evidence="1">
    <location>
        <begin position="79"/>
        <end position="91"/>
    </location>
</feature>
<feature type="compositionally biased region" description="Basic and acidic residues" evidence="1">
    <location>
        <begin position="50"/>
        <end position="59"/>
    </location>
</feature>
<protein>
    <submittedName>
        <fullName evidence="2">Uncharacterized protein</fullName>
    </submittedName>
</protein>
<proteinExistence type="predicted"/>
<comment type="caution">
    <text evidence="2">The sequence shown here is derived from an EMBL/GenBank/DDBJ whole genome shotgun (WGS) entry which is preliminary data.</text>
</comment>
<gene>
    <name evidence="2" type="ORF">O181_043615</name>
</gene>
<organism evidence="2 3">
    <name type="scientific">Austropuccinia psidii MF-1</name>
    <dbReference type="NCBI Taxonomy" id="1389203"/>
    <lineage>
        <taxon>Eukaryota</taxon>
        <taxon>Fungi</taxon>
        <taxon>Dikarya</taxon>
        <taxon>Basidiomycota</taxon>
        <taxon>Pucciniomycotina</taxon>
        <taxon>Pucciniomycetes</taxon>
        <taxon>Pucciniales</taxon>
        <taxon>Sphaerophragmiaceae</taxon>
        <taxon>Austropuccinia</taxon>
    </lineage>
</organism>
<dbReference type="EMBL" id="AVOT02017634">
    <property type="protein sequence ID" value="MBW0503900.1"/>
    <property type="molecule type" value="Genomic_DNA"/>
</dbReference>
<feature type="region of interest" description="Disordered" evidence="1">
    <location>
        <begin position="50"/>
        <end position="111"/>
    </location>
</feature>
<name>A0A9Q3DMX6_9BASI</name>
<keyword evidence="3" id="KW-1185">Reference proteome</keyword>
<dbReference type="Proteomes" id="UP000765509">
    <property type="component" value="Unassembled WGS sequence"/>
</dbReference>
<evidence type="ECO:0000313" key="2">
    <source>
        <dbReference type="EMBL" id="MBW0503900.1"/>
    </source>
</evidence>
<sequence length="137" mass="16336">MNYYLQVKKLLSSENTEELMKDWTPMFCKGKVQKIKAWFKNQRILSEEQKKELAQKKENFPVTAPQASTNKNVPQKVPKNNKKAPKRNQKGKQKEKSKWNKLSPQTYRIPIKEKTSMDNVFNMARTFMELKTRRKKE</sequence>
<reference evidence="2" key="1">
    <citation type="submission" date="2021-03" db="EMBL/GenBank/DDBJ databases">
        <title>Draft genome sequence of rust myrtle Austropuccinia psidii MF-1, a brazilian biotype.</title>
        <authorList>
            <person name="Quecine M.C."/>
            <person name="Pachon D.M.R."/>
            <person name="Bonatelli M.L."/>
            <person name="Correr F.H."/>
            <person name="Franceschini L.M."/>
            <person name="Leite T.F."/>
            <person name="Margarido G.R.A."/>
            <person name="Almeida C.A."/>
            <person name="Ferrarezi J.A."/>
            <person name="Labate C.A."/>
        </authorList>
    </citation>
    <scope>NUCLEOTIDE SEQUENCE</scope>
    <source>
        <strain evidence="2">MF-1</strain>
    </source>
</reference>
<evidence type="ECO:0000256" key="1">
    <source>
        <dbReference type="SAM" id="MobiDB-lite"/>
    </source>
</evidence>